<dbReference type="PANTHER" id="PTHR10903">
    <property type="entry name" value="GTPASE, IMAP FAMILY MEMBER-RELATED"/>
    <property type="match status" value="1"/>
</dbReference>
<protein>
    <recommendedName>
        <fullName evidence="4">AIG1-type G domain-containing protein</fullName>
    </recommendedName>
</protein>
<name>A0A8T0U411_PANVG</name>
<dbReference type="PANTHER" id="PTHR10903:SF120">
    <property type="entry name" value="TRANSLOCASE OF CHLOROPLAST 159, CHLOROPLASTIC"/>
    <property type="match status" value="1"/>
</dbReference>
<dbReference type="GO" id="GO:0009707">
    <property type="term" value="C:chloroplast outer membrane"/>
    <property type="evidence" value="ECO:0007669"/>
    <property type="project" value="TreeGrafter"/>
</dbReference>
<evidence type="ECO:0000259" key="4">
    <source>
        <dbReference type="Pfam" id="PF04548"/>
    </source>
</evidence>
<evidence type="ECO:0000256" key="3">
    <source>
        <dbReference type="SAM" id="MobiDB-lite"/>
    </source>
</evidence>
<dbReference type="Proteomes" id="UP000823388">
    <property type="component" value="Chromosome 3N"/>
</dbReference>
<feature type="domain" description="AIG1-type G" evidence="4">
    <location>
        <begin position="442"/>
        <end position="535"/>
    </location>
</feature>
<keyword evidence="1" id="KW-0547">Nucleotide-binding</keyword>
<dbReference type="GO" id="GO:0045036">
    <property type="term" value="P:protein targeting to chloroplast"/>
    <property type="evidence" value="ECO:0007669"/>
    <property type="project" value="TreeGrafter"/>
</dbReference>
<evidence type="ECO:0000313" key="6">
    <source>
        <dbReference type="Proteomes" id="UP000823388"/>
    </source>
</evidence>
<feature type="region of interest" description="Disordered" evidence="3">
    <location>
        <begin position="263"/>
        <end position="287"/>
    </location>
</feature>
<accession>A0A8T0U411</accession>
<dbReference type="Pfam" id="PF04548">
    <property type="entry name" value="AIG1"/>
    <property type="match status" value="1"/>
</dbReference>
<gene>
    <name evidence="5" type="ORF">PVAP13_3NG206414</name>
</gene>
<dbReference type="Gene3D" id="3.40.50.300">
    <property type="entry name" value="P-loop containing nucleotide triphosphate hydrolases"/>
    <property type="match status" value="1"/>
</dbReference>
<dbReference type="InterPro" id="IPR027417">
    <property type="entry name" value="P-loop_NTPase"/>
</dbReference>
<organism evidence="5 6">
    <name type="scientific">Panicum virgatum</name>
    <name type="common">Blackwell switchgrass</name>
    <dbReference type="NCBI Taxonomy" id="38727"/>
    <lineage>
        <taxon>Eukaryota</taxon>
        <taxon>Viridiplantae</taxon>
        <taxon>Streptophyta</taxon>
        <taxon>Embryophyta</taxon>
        <taxon>Tracheophyta</taxon>
        <taxon>Spermatophyta</taxon>
        <taxon>Magnoliopsida</taxon>
        <taxon>Liliopsida</taxon>
        <taxon>Poales</taxon>
        <taxon>Poaceae</taxon>
        <taxon>PACMAD clade</taxon>
        <taxon>Panicoideae</taxon>
        <taxon>Panicodae</taxon>
        <taxon>Paniceae</taxon>
        <taxon>Panicinae</taxon>
        <taxon>Panicum</taxon>
        <taxon>Panicum sect. Hiantes</taxon>
    </lineage>
</organism>
<evidence type="ECO:0000256" key="2">
    <source>
        <dbReference type="ARBA" id="ARBA00023134"/>
    </source>
</evidence>
<evidence type="ECO:0000313" key="5">
    <source>
        <dbReference type="EMBL" id="KAG2616445.1"/>
    </source>
</evidence>
<proteinExistence type="predicted"/>
<reference evidence="5" key="1">
    <citation type="submission" date="2020-05" db="EMBL/GenBank/DDBJ databases">
        <title>WGS assembly of Panicum virgatum.</title>
        <authorList>
            <person name="Lovell J.T."/>
            <person name="Jenkins J."/>
            <person name="Shu S."/>
            <person name="Juenger T.E."/>
            <person name="Schmutz J."/>
        </authorList>
    </citation>
    <scope>NUCLEOTIDE SEQUENCE</scope>
    <source>
        <strain evidence="5">AP13</strain>
    </source>
</reference>
<comment type="caution">
    <text evidence="5">The sequence shown here is derived from an EMBL/GenBank/DDBJ whole genome shotgun (WGS) entry which is preliminary data.</text>
</comment>
<dbReference type="GO" id="GO:0005525">
    <property type="term" value="F:GTP binding"/>
    <property type="evidence" value="ECO:0007669"/>
    <property type="project" value="UniProtKB-KW"/>
</dbReference>
<keyword evidence="6" id="KW-1185">Reference proteome</keyword>
<dbReference type="InterPro" id="IPR006703">
    <property type="entry name" value="G_AIG1"/>
</dbReference>
<dbReference type="InterPro" id="IPR045058">
    <property type="entry name" value="GIMA/IAN/Toc"/>
</dbReference>
<dbReference type="SUPFAM" id="SSF52540">
    <property type="entry name" value="P-loop containing nucleoside triphosphate hydrolases"/>
    <property type="match status" value="1"/>
</dbReference>
<feature type="compositionally biased region" description="Acidic residues" evidence="3">
    <location>
        <begin position="267"/>
        <end position="277"/>
    </location>
</feature>
<dbReference type="EMBL" id="CM029042">
    <property type="protein sequence ID" value="KAG2616445.1"/>
    <property type="molecule type" value="Genomic_DNA"/>
</dbReference>
<dbReference type="AlphaFoldDB" id="A0A8T0U411"/>
<sequence>MVHTKVANKVADDVESAMVEQEKLEPEGEEKMAEVSVVNIEPVELEDKFAPFVEANAELSYLKQASDDTMAMKGEEALKESIEKVVDVSTREASTVVVNDGFIKEAAPASTNSVLEDSLEIGQYDEGQAITNKMVEDASVEKLMKIENITATRADCILSQELALESSKKNNDAKESECSSKAIDCEEEVDDDGTIKAMTIDGVGNEAYKHDHRAYPDMGPVRIASLENIEFLKLTMKEFAEGSSSGIVSGLRDFTNSMDGQIMLDDTKEDDDNDDGDGDNKGFDSTSLVDLLERETSGTLYENITISSQDCSKILTMDELVGPGLSTPSLMLTAPCQHAWSNLFSPTKLAVTVDPTEEMTGEEKNLHNKVELIRVKFLCLVYRLGATFEETVTSQVLYRLSLVEGIMHMHGRQTNQDFSLDNARNKALILEAEGKEDLNFTCNILVLGKTGVIKSATINSIFCEDKSKTDAFSSATTSVREYFGDVHGIKIRIIDTPGFRASVMDQGSNRKILASIKKYTKKCPPDIVLYVDRLDSPIRDLNDLPLLKTITSAPPEGLNGAPETYGVLMAQRSHIIHESIRQATGDMRLMNPIALVENHPSCRRNHEGHKVLLNGQSWRHQLLLLCYSSKILSEANSLLKFRDPNPRELLGFHFSHFPFMLSSLMQSRAHPKLLAEQGDNKGDFHIKLDDYSNIQQDGNEEKYDWLLPFKPSTKAQNMIGFYPSSPQPKLSLQGL</sequence>
<keyword evidence="2" id="KW-0342">GTP-binding</keyword>
<evidence type="ECO:0000256" key="1">
    <source>
        <dbReference type="ARBA" id="ARBA00022741"/>
    </source>
</evidence>